<evidence type="ECO:0000256" key="10">
    <source>
        <dbReference type="RuleBase" id="RU003525"/>
    </source>
</evidence>
<dbReference type="SUPFAM" id="SSF53706">
    <property type="entry name" value="Formate dehydrogenase/DMSO reductase, domains 1-3"/>
    <property type="match status" value="1"/>
</dbReference>
<dbReference type="Pfam" id="PF22117">
    <property type="entry name" value="Fer4_Nqo3"/>
    <property type="match status" value="1"/>
</dbReference>
<protein>
    <recommendedName>
        <fullName evidence="10">NADH-quinone oxidoreductase</fullName>
        <ecNumber evidence="10">7.1.1.-</ecNumber>
    </recommendedName>
</protein>
<dbReference type="Gene3D" id="3.30.70.20">
    <property type="match status" value="1"/>
</dbReference>
<evidence type="ECO:0000256" key="11">
    <source>
        <dbReference type="SAM" id="MobiDB-lite"/>
    </source>
</evidence>
<feature type="domain" description="4Fe-4S His(Cys)3-ligated-type" evidence="13">
    <location>
        <begin position="101"/>
        <end position="140"/>
    </location>
</feature>
<dbReference type="InterPro" id="IPR036010">
    <property type="entry name" value="2Fe-2S_ferredoxin-like_sf"/>
</dbReference>
<keyword evidence="5 10" id="KW-1278">Translocase</keyword>
<comment type="similarity">
    <text evidence="2 10">Belongs to the complex I 75 kDa subunit family.</text>
</comment>
<dbReference type="SMART" id="SM00926">
    <property type="entry name" value="Molybdop_Fe4S4"/>
    <property type="match status" value="1"/>
</dbReference>
<keyword evidence="8 10" id="KW-0520">NAD</keyword>
<dbReference type="Gene3D" id="3.40.50.740">
    <property type="match status" value="2"/>
</dbReference>
<dbReference type="SMART" id="SM00929">
    <property type="entry name" value="NADH-G_4Fe-4S_3"/>
    <property type="match status" value="1"/>
</dbReference>
<organism evidence="14 15">
    <name type="scientific">Deinococcus malanensis</name>
    <dbReference type="NCBI Taxonomy" id="1706855"/>
    <lineage>
        <taxon>Bacteria</taxon>
        <taxon>Thermotogati</taxon>
        <taxon>Deinococcota</taxon>
        <taxon>Deinococci</taxon>
        <taxon>Deinococcales</taxon>
        <taxon>Deinococcaceae</taxon>
        <taxon>Deinococcus</taxon>
    </lineage>
</organism>
<dbReference type="InterPro" id="IPR019574">
    <property type="entry name" value="NADH_UbQ_OxRdtase_Gsu_4Fe4S-bd"/>
</dbReference>
<evidence type="ECO:0000256" key="9">
    <source>
        <dbReference type="ARBA" id="ARBA00047712"/>
    </source>
</evidence>
<dbReference type="PANTHER" id="PTHR43105">
    <property type="entry name" value="RESPIRATORY NITRATE REDUCTASE"/>
    <property type="match status" value="1"/>
</dbReference>
<keyword evidence="10" id="KW-0001">2Fe-2S</keyword>
<dbReference type="PROSITE" id="PS51669">
    <property type="entry name" value="4FE4S_MOW_BIS_MGD"/>
    <property type="match status" value="1"/>
</dbReference>
<dbReference type="InterPro" id="IPR054351">
    <property type="entry name" value="NADH_UbQ_OxRdtase_ferredoxin"/>
</dbReference>
<dbReference type="PROSITE" id="PS00643">
    <property type="entry name" value="COMPLEX1_75K_3"/>
    <property type="match status" value="1"/>
</dbReference>
<dbReference type="Pfam" id="PF00384">
    <property type="entry name" value="Molybdopterin"/>
    <property type="match status" value="1"/>
</dbReference>
<reference evidence="15" key="1">
    <citation type="journal article" date="2019" name="Int. J. Syst. Evol. Microbiol.">
        <title>The Global Catalogue of Microorganisms (GCM) 10K type strain sequencing project: providing services to taxonomists for standard genome sequencing and annotation.</title>
        <authorList>
            <consortium name="The Broad Institute Genomics Platform"/>
            <consortium name="The Broad Institute Genome Sequencing Center for Infectious Disease"/>
            <person name="Wu L."/>
            <person name="Ma J."/>
        </authorList>
    </citation>
    <scope>NUCLEOTIDE SEQUENCE [LARGE SCALE GENOMIC DNA]</scope>
    <source>
        <strain evidence="15">JCM 30331</strain>
    </source>
</reference>
<dbReference type="NCBIfam" id="TIGR01973">
    <property type="entry name" value="NuoG"/>
    <property type="match status" value="1"/>
</dbReference>
<dbReference type="Proteomes" id="UP000647587">
    <property type="component" value="Unassembled WGS sequence"/>
</dbReference>
<evidence type="ECO:0000259" key="13">
    <source>
        <dbReference type="PROSITE" id="PS51839"/>
    </source>
</evidence>
<dbReference type="CDD" id="cd02768">
    <property type="entry name" value="MopB_NADH-Q-OR-NuoG2"/>
    <property type="match status" value="1"/>
</dbReference>
<evidence type="ECO:0000256" key="1">
    <source>
        <dbReference type="ARBA" id="ARBA00001966"/>
    </source>
</evidence>
<evidence type="ECO:0000256" key="8">
    <source>
        <dbReference type="ARBA" id="ARBA00023027"/>
    </source>
</evidence>
<dbReference type="InterPro" id="IPR050123">
    <property type="entry name" value="Prok_molybdopt-oxidoreductase"/>
</dbReference>
<evidence type="ECO:0000256" key="7">
    <source>
        <dbReference type="ARBA" id="ARBA00023014"/>
    </source>
</evidence>
<keyword evidence="7 10" id="KW-0411">Iron-sulfur</keyword>
<keyword evidence="3 10" id="KW-0004">4Fe-4S</keyword>
<keyword evidence="15" id="KW-1185">Reference proteome</keyword>
<dbReference type="InterPro" id="IPR000283">
    <property type="entry name" value="NADH_UbQ_OxRdtase_75kDa_su_CS"/>
</dbReference>
<dbReference type="Gene3D" id="2.20.25.90">
    <property type="entry name" value="ADC-like domains"/>
    <property type="match status" value="1"/>
</dbReference>
<feature type="domain" description="4Fe-4S Mo/W bis-MGD-type" evidence="12">
    <location>
        <begin position="238"/>
        <end position="294"/>
    </location>
</feature>
<dbReference type="EMBL" id="BMPP01000007">
    <property type="protein sequence ID" value="GGK26551.1"/>
    <property type="molecule type" value="Genomic_DNA"/>
</dbReference>
<proteinExistence type="inferred from homology"/>
<dbReference type="Gene3D" id="3.10.20.740">
    <property type="match status" value="1"/>
</dbReference>
<comment type="function">
    <text evidence="10">NDH-1 shuttles electrons from NADH, via FMN and iron-sulfur (Fe-S) centers, to quinones in the respiratory chain. Couples the redox reaction to proton translocation (for every two electrons transferred, four hydrogen ions are translocated across the cytoplasmic membrane), and thus conserves the redox energy in a proton gradient.</text>
</comment>
<accession>A0ABQ2EXL0</accession>
<dbReference type="SUPFAM" id="SSF54862">
    <property type="entry name" value="4Fe-4S ferredoxins"/>
    <property type="match status" value="1"/>
</dbReference>
<dbReference type="Pfam" id="PF04879">
    <property type="entry name" value="Molybdop_Fe4S4"/>
    <property type="match status" value="1"/>
</dbReference>
<evidence type="ECO:0000256" key="4">
    <source>
        <dbReference type="ARBA" id="ARBA00022723"/>
    </source>
</evidence>
<comment type="cofactor">
    <cofactor evidence="1 10">
        <name>[4Fe-4S] cluster</name>
        <dbReference type="ChEBI" id="CHEBI:49883"/>
    </cofactor>
</comment>
<comment type="cofactor">
    <cofactor evidence="10">
        <name>[2Fe-2S] cluster</name>
        <dbReference type="ChEBI" id="CHEBI:190135"/>
    </cofactor>
    <text evidence="10">Binds 1 [2Fe-2S] cluster per subunit.</text>
</comment>
<evidence type="ECO:0000313" key="14">
    <source>
        <dbReference type="EMBL" id="GGK26551.1"/>
    </source>
</evidence>
<dbReference type="InterPro" id="IPR001041">
    <property type="entry name" value="2Fe-2S_ferredoxin-type"/>
</dbReference>
<dbReference type="RefSeq" id="WP_189007728.1">
    <property type="nucleotide sequence ID" value="NZ_BMPP01000007.1"/>
</dbReference>
<gene>
    <name evidence="14" type="ORF">GCM10008955_20430</name>
</gene>
<dbReference type="SUPFAM" id="SSF54292">
    <property type="entry name" value="2Fe-2S ferredoxin-like"/>
    <property type="match status" value="1"/>
</dbReference>
<dbReference type="PROSITE" id="PS00642">
    <property type="entry name" value="COMPLEX1_75K_2"/>
    <property type="match status" value="1"/>
</dbReference>
<sequence length="745" mass="79157">MKVTVDGIELDLPAGTSAIDAVFHAGRDVPYFCAHSYLSPVGACRMCLVEAGTPRKNPDGNWALDEATGQTKIFWLPKPMASCTMQATEGMHVRTARTSEVVAKAQAGMMEFTLLNHPLDCPTCDKGGACELQDRAFEYGYGASRYGFDRRHAEKHYPLSDFVVLDQERCIHCKRCVRYFEEVPGQEVLDFIERGGHTFIDTEEGGLPVGFQGNITDICPVGALLDNVARFRGRNWEYDHTPTTCTLCPVGCSITVDARNGRIERIVAGENRDVNEMWICDAGRFGHVSASDGRLYTPLVRGEDGQLRDATWDEAIERMNRGLAAVNPAELGLYLSADSTLEEGVALEALAGTLNTRSVDHWPRQPGVGGAPTLTDIATADAVVIVGADLMKEAPVVQLRVLEMLRGGLIPPEFAHGTAIADLRLVERPGRKPEKLAVIGAQDTDLARQARINSPTPGPEALRGLIGLASPSDPLLIAATNLLAGAGAKGILILGAEALAGMDAPLLAAVQAFAGSLGTRVLALPAGPNSLGLGALGLVPRDGGRSYAQLAQAPAAFISRLDPAAQGLPARARGFTVVHDTHLTATARQADVVLPAVTNYEKRGTTVNLEGRLLPLQQAAVSSGEAADLIRALSALAEALRVRTTVRGQRSAQALVAQRLGQPVDSLPQGGTVVTSLPRPAAPASGLTHTPRLWDMPLTHRETASDWAEHISSLVDNRWELPMHGTSSSAPRSAPGSVPTPGGDD</sequence>
<keyword evidence="10" id="KW-0874">Quinone</keyword>
<evidence type="ECO:0000256" key="5">
    <source>
        <dbReference type="ARBA" id="ARBA00022967"/>
    </source>
</evidence>
<keyword evidence="6 10" id="KW-0408">Iron</keyword>
<dbReference type="Pfam" id="PF10588">
    <property type="entry name" value="NADH-G_4Fe-4S_3"/>
    <property type="match status" value="1"/>
</dbReference>
<dbReference type="PANTHER" id="PTHR43105:SF13">
    <property type="entry name" value="NADH-UBIQUINONE OXIDOREDUCTASE 75 KDA SUBUNIT, MITOCHONDRIAL"/>
    <property type="match status" value="1"/>
</dbReference>
<dbReference type="EC" id="7.1.1.-" evidence="10"/>
<evidence type="ECO:0000256" key="3">
    <source>
        <dbReference type="ARBA" id="ARBA00022485"/>
    </source>
</evidence>
<dbReference type="InterPro" id="IPR006963">
    <property type="entry name" value="Mopterin_OxRdtase_4Fe-4S_dom"/>
</dbReference>
<evidence type="ECO:0000313" key="15">
    <source>
        <dbReference type="Proteomes" id="UP000647587"/>
    </source>
</evidence>
<dbReference type="CDD" id="cd00207">
    <property type="entry name" value="fer2"/>
    <property type="match status" value="1"/>
</dbReference>
<feature type="region of interest" description="Disordered" evidence="11">
    <location>
        <begin position="722"/>
        <end position="745"/>
    </location>
</feature>
<comment type="caution">
    <text evidence="14">The sequence shown here is derived from an EMBL/GenBank/DDBJ whole genome shotgun (WGS) entry which is preliminary data.</text>
</comment>
<evidence type="ECO:0000256" key="6">
    <source>
        <dbReference type="ARBA" id="ARBA00023004"/>
    </source>
</evidence>
<dbReference type="Pfam" id="PF13510">
    <property type="entry name" value="Fer2_4"/>
    <property type="match status" value="1"/>
</dbReference>
<evidence type="ECO:0000259" key="12">
    <source>
        <dbReference type="PROSITE" id="PS51669"/>
    </source>
</evidence>
<dbReference type="Gene3D" id="3.40.228.10">
    <property type="entry name" value="Dimethylsulfoxide Reductase, domain 2"/>
    <property type="match status" value="1"/>
</dbReference>
<dbReference type="InterPro" id="IPR006656">
    <property type="entry name" value="Mopterin_OxRdtase"/>
</dbReference>
<dbReference type="InterPro" id="IPR010228">
    <property type="entry name" value="NADH_UbQ_OxRdtase_Gsu"/>
</dbReference>
<evidence type="ECO:0000256" key="2">
    <source>
        <dbReference type="ARBA" id="ARBA00005404"/>
    </source>
</evidence>
<comment type="catalytic activity">
    <reaction evidence="9 10">
        <text>a quinone + NADH + 5 H(+)(in) = a quinol + NAD(+) + 4 H(+)(out)</text>
        <dbReference type="Rhea" id="RHEA:57888"/>
        <dbReference type="ChEBI" id="CHEBI:15378"/>
        <dbReference type="ChEBI" id="CHEBI:24646"/>
        <dbReference type="ChEBI" id="CHEBI:57540"/>
        <dbReference type="ChEBI" id="CHEBI:57945"/>
        <dbReference type="ChEBI" id="CHEBI:132124"/>
    </reaction>
</comment>
<name>A0ABQ2EXL0_9DEIO</name>
<keyword evidence="4 10" id="KW-0479">Metal-binding</keyword>
<dbReference type="PROSITE" id="PS51839">
    <property type="entry name" value="4FE4S_HC3"/>
    <property type="match status" value="1"/>
</dbReference>